<dbReference type="Proteomes" id="UP000265120">
    <property type="component" value="Chromosome 17"/>
</dbReference>
<dbReference type="GeneTree" id="ENSGT00390000006233"/>
<keyword evidence="9" id="KW-1185">Reference proteome</keyword>
<dbReference type="GO" id="GO:0016020">
    <property type="term" value="C:membrane"/>
    <property type="evidence" value="ECO:0007669"/>
    <property type="project" value="TreeGrafter"/>
</dbReference>
<evidence type="ECO:0000313" key="9">
    <source>
        <dbReference type="Proteomes" id="UP000265120"/>
    </source>
</evidence>
<keyword evidence="3" id="KW-0343">GTPase activation</keyword>
<evidence type="ECO:0000256" key="1">
    <source>
        <dbReference type="ARBA" id="ARBA00004496"/>
    </source>
</evidence>
<dbReference type="SUPFAM" id="SSF81296">
    <property type="entry name" value="E set domains"/>
    <property type="match status" value="1"/>
</dbReference>
<dbReference type="GO" id="GO:0005829">
    <property type="term" value="C:cytosol"/>
    <property type="evidence" value="ECO:0007669"/>
    <property type="project" value="TreeGrafter"/>
</dbReference>
<dbReference type="FunFam" id="2.70.50.30:FF:000001">
    <property type="entry name" value="Rho GDP-dissociation inhibitor 1"/>
    <property type="match status" value="1"/>
</dbReference>
<evidence type="ECO:0000256" key="3">
    <source>
        <dbReference type="ARBA" id="ARBA00022468"/>
    </source>
</evidence>
<evidence type="ECO:0000256" key="5">
    <source>
        <dbReference type="ARBA" id="ARBA00053735"/>
    </source>
</evidence>
<dbReference type="AlphaFoldDB" id="A0A3P8WR35"/>
<comment type="function">
    <text evidence="5">Inhibits GDP/GTP exchange reaction of RhoB. Interacts specifically with the GDP- and GTP-bound forms of post-translationally processed Rhob and Rhog proteins, both of which show a growth-regulated expression in mammalian cells. Stimulates the release of the GDP-bound but not the GTP-bound RhoB protein. Also inhibits the GDP/GTP exchange of RhoB but shows less ability to inhibit the dissociation of prebound GTP.</text>
</comment>
<dbReference type="GO" id="GO:0007266">
    <property type="term" value="P:Rho protein signal transduction"/>
    <property type="evidence" value="ECO:0007669"/>
    <property type="project" value="InterPro"/>
</dbReference>
<proteinExistence type="inferred from homology"/>
<dbReference type="InterPro" id="IPR000406">
    <property type="entry name" value="Rho_GDI"/>
</dbReference>
<evidence type="ECO:0000256" key="2">
    <source>
        <dbReference type="ARBA" id="ARBA00009758"/>
    </source>
</evidence>
<reference evidence="8" key="3">
    <citation type="submission" date="2025-09" db="UniProtKB">
        <authorList>
            <consortium name="Ensembl"/>
        </authorList>
    </citation>
    <scope>IDENTIFICATION</scope>
</reference>
<dbReference type="PANTHER" id="PTHR10980">
    <property type="entry name" value="RHO GDP-DISSOCIATION INHIBITOR"/>
    <property type="match status" value="1"/>
</dbReference>
<dbReference type="OMA" id="KNTAVCM"/>
<comment type="subcellular location">
    <subcellularLocation>
        <location evidence="1">Cytoplasm</location>
    </subcellularLocation>
</comment>
<protein>
    <recommendedName>
        <fullName evidence="6">Rho GDP-dissociation inhibitor 3</fullName>
    </recommendedName>
    <alternativeName>
        <fullName evidence="7">Rho-GDI gamma</fullName>
    </alternativeName>
</protein>
<sequence>FFCSTQEVPVEEEEDERHLNYNHPPLKTLQEIREMDKEDKSLTKYKQTLLGTGPVTEDPSQPNVCVTRMTLLCDQAPGNLSMDLTGDLSTLKSKSFTLQEGAEYRLKIHFKVNREIVAGLKYHHVVHRKGLRLDKVSHMVGSYGPRAEEHEFVSPSDEAPKGMMSRGLYEIKSCLVDDDKNVYLSWDWNLKVQKDWDD</sequence>
<dbReference type="GO" id="GO:0007399">
    <property type="term" value="P:nervous system development"/>
    <property type="evidence" value="ECO:0007669"/>
    <property type="project" value="UniProtKB-ARBA"/>
</dbReference>
<evidence type="ECO:0000313" key="8">
    <source>
        <dbReference type="Ensembl" id="ENSCSEP00000028942.1"/>
    </source>
</evidence>
<dbReference type="InterPro" id="IPR024792">
    <property type="entry name" value="RhoGDI_dom_sf"/>
</dbReference>
<dbReference type="InterPro" id="IPR014756">
    <property type="entry name" value="Ig_E-set"/>
</dbReference>
<dbReference type="PANTHER" id="PTHR10980:SF8">
    <property type="entry name" value="RHO GDP-DISSOCIATION INHIBITOR 3"/>
    <property type="match status" value="1"/>
</dbReference>
<evidence type="ECO:0000256" key="6">
    <source>
        <dbReference type="ARBA" id="ARBA00073845"/>
    </source>
</evidence>
<reference evidence="8 9" key="1">
    <citation type="journal article" date="2014" name="Nat. Genet.">
        <title>Whole-genome sequence of a flatfish provides insights into ZW sex chromosome evolution and adaptation to a benthic lifestyle.</title>
        <authorList>
            <person name="Chen S."/>
            <person name="Zhang G."/>
            <person name="Shao C."/>
            <person name="Huang Q."/>
            <person name="Liu G."/>
            <person name="Zhang P."/>
            <person name="Song W."/>
            <person name="An N."/>
            <person name="Chalopin D."/>
            <person name="Volff J.N."/>
            <person name="Hong Y."/>
            <person name="Li Q."/>
            <person name="Sha Z."/>
            <person name="Zhou H."/>
            <person name="Xie M."/>
            <person name="Yu Q."/>
            <person name="Liu Y."/>
            <person name="Xiang H."/>
            <person name="Wang N."/>
            <person name="Wu K."/>
            <person name="Yang C."/>
            <person name="Zhou Q."/>
            <person name="Liao X."/>
            <person name="Yang L."/>
            <person name="Hu Q."/>
            <person name="Zhang J."/>
            <person name="Meng L."/>
            <person name="Jin L."/>
            <person name="Tian Y."/>
            <person name="Lian J."/>
            <person name="Yang J."/>
            <person name="Miao G."/>
            <person name="Liu S."/>
            <person name="Liang Z."/>
            <person name="Yan F."/>
            <person name="Li Y."/>
            <person name="Sun B."/>
            <person name="Zhang H."/>
            <person name="Zhang J."/>
            <person name="Zhu Y."/>
            <person name="Du M."/>
            <person name="Zhao Y."/>
            <person name="Schartl M."/>
            <person name="Tang Q."/>
            <person name="Wang J."/>
        </authorList>
    </citation>
    <scope>NUCLEOTIDE SEQUENCE</scope>
</reference>
<dbReference type="GO" id="GO:0005096">
    <property type="term" value="F:GTPase activator activity"/>
    <property type="evidence" value="ECO:0007669"/>
    <property type="project" value="UniProtKB-KW"/>
</dbReference>
<reference evidence="8" key="2">
    <citation type="submission" date="2025-08" db="UniProtKB">
        <authorList>
            <consortium name="Ensembl"/>
        </authorList>
    </citation>
    <scope>IDENTIFICATION</scope>
</reference>
<keyword evidence="4" id="KW-0963">Cytoplasm</keyword>
<name>A0A3P8WR35_CYNSE</name>
<dbReference type="PRINTS" id="PR00492">
    <property type="entry name" value="RHOGDI"/>
</dbReference>
<organism evidence="8 9">
    <name type="scientific">Cynoglossus semilaevis</name>
    <name type="common">Tongue sole</name>
    <dbReference type="NCBI Taxonomy" id="244447"/>
    <lineage>
        <taxon>Eukaryota</taxon>
        <taxon>Metazoa</taxon>
        <taxon>Chordata</taxon>
        <taxon>Craniata</taxon>
        <taxon>Vertebrata</taxon>
        <taxon>Euteleostomi</taxon>
        <taxon>Actinopterygii</taxon>
        <taxon>Neopterygii</taxon>
        <taxon>Teleostei</taxon>
        <taxon>Neoteleostei</taxon>
        <taxon>Acanthomorphata</taxon>
        <taxon>Carangaria</taxon>
        <taxon>Pleuronectiformes</taxon>
        <taxon>Pleuronectoidei</taxon>
        <taxon>Cynoglossidae</taxon>
        <taxon>Cynoglossinae</taxon>
        <taxon>Cynoglossus</taxon>
    </lineage>
</organism>
<comment type="similarity">
    <text evidence="2">Belongs to the Rho GDI family.</text>
</comment>
<dbReference type="GO" id="GO:0005094">
    <property type="term" value="F:Rho GDP-dissociation inhibitor activity"/>
    <property type="evidence" value="ECO:0007669"/>
    <property type="project" value="InterPro"/>
</dbReference>
<evidence type="ECO:0000256" key="7">
    <source>
        <dbReference type="ARBA" id="ARBA00080671"/>
    </source>
</evidence>
<accession>A0A3P8WR35</accession>
<dbReference type="Ensembl" id="ENSCSET00000029337.1">
    <property type="protein sequence ID" value="ENSCSEP00000028942.1"/>
    <property type="gene ID" value="ENSCSEG00000018530.1"/>
</dbReference>
<dbReference type="Pfam" id="PF02115">
    <property type="entry name" value="Rho_GDI"/>
    <property type="match status" value="1"/>
</dbReference>
<evidence type="ECO:0000256" key="4">
    <source>
        <dbReference type="ARBA" id="ARBA00022490"/>
    </source>
</evidence>
<dbReference type="Gene3D" id="2.70.50.30">
    <property type="entry name" value="Coagulation Factor XIII, subunit A, domain 1"/>
    <property type="match status" value="1"/>
</dbReference>